<organism evidence="1">
    <name type="scientific">Rhizophora mucronata</name>
    <name type="common">Asiatic mangrove</name>
    <dbReference type="NCBI Taxonomy" id="61149"/>
    <lineage>
        <taxon>Eukaryota</taxon>
        <taxon>Viridiplantae</taxon>
        <taxon>Streptophyta</taxon>
        <taxon>Embryophyta</taxon>
        <taxon>Tracheophyta</taxon>
        <taxon>Spermatophyta</taxon>
        <taxon>Magnoliopsida</taxon>
        <taxon>eudicotyledons</taxon>
        <taxon>Gunneridae</taxon>
        <taxon>Pentapetalae</taxon>
        <taxon>rosids</taxon>
        <taxon>fabids</taxon>
        <taxon>Malpighiales</taxon>
        <taxon>Rhizophoraceae</taxon>
        <taxon>Rhizophora</taxon>
    </lineage>
</organism>
<dbReference type="AlphaFoldDB" id="A0A2P2LX06"/>
<sequence length="98" mass="10125">MRLTKNSNFPLRSAFASVSACNRGSGTSAAPHDALPFFLGRPTGLPELFLGFLIPPNFGGRPDRLAGNSIAPTPEAAPAVFLGRPLGLGTPITVPPEA</sequence>
<reference evidence="1" key="1">
    <citation type="submission" date="2018-02" db="EMBL/GenBank/DDBJ databases">
        <title>Rhizophora mucronata_Transcriptome.</title>
        <authorList>
            <person name="Meera S.P."/>
            <person name="Sreeshan A."/>
            <person name="Augustine A."/>
        </authorList>
    </citation>
    <scope>NUCLEOTIDE SEQUENCE</scope>
    <source>
        <tissue evidence="1">Leaf</tissue>
    </source>
</reference>
<proteinExistence type="predicted"/>
<dbReference type="EMBL" id="GGEC01042020">
    <property type="protein sequence ID" value="MBX22504.1"/>
    <property type="molecule type" value="Transcribed_RNA"/>
</dbReference>
<protein>
    <submittedName>
        <fullName evidence="1">Uncharacterized protein MANES_09G031800</fullName>
    </submittedName>
</protein>
<accession>A0A2P2LX06</accession>
<name>A0A2P2LX06_RHIMU</name>
<evidence type="ECO:0000313" key="1">
    <source>
        <dbReference type="EMBL" id="MBX22504.1"/>
    </source>
</evidence>